<organism evidence="1 2">
    <name type="scientific">Miscanthus lutarioriparius</name>
    <dbReference type="NCBI Taxonomy" id="422564"/>
    <lineage>
        <taxon>Eukaryota</taxon>
        <taxon>Viridiplantae</taxon>
        <taxon>Streptophyta</taxon>
        <taxon>Embryophyta</taxon>
        <taxon>Tracheophyta</taxon>
        <taxon>Spermatophyta</taxon>
        <taxon>Magnoliopsida</taxon>
        <taxon>Liliopsida</taxon>
        <taxon>Poales</taxon>
        <taxon>Poaceae</taxon>
        <taxon>PACMAD clade</taxon>
        <taxon>Panicoideae</taxon>
        <taxon>Andropogonodae</taxon>
        <taxon>Andropogoneae</taxon>
        <taxon>Saccharinae</taxon>
        <taxon>Miscanthus</taxon>
    </lineage>
</organism>
<reference evidence="1" key="1">
    <citation type="submission" date="2020-10" db="EMBL/GenBank/DDBJ databases">
        <authorList>
            <person name="Han B."/>
            <person name="Lu T."/>
            <person name="Zhao Q."/>
            <person name="Huang X."/>
            <person name="Zhao Y."/>
        </authorList>
    </citation>
    <scope>NUCLEOTIDE SEQUENCE</scope>
</reference>
<dbReference type="InterPro" id="IPR032675">
    <property type="entry name" value="LRR_dom_sf"/>
</dbReference>
<comment type="caution">
    <text evidence="1">The sequence shown here is derived from an EMBL/GenBank/DDBJ whole genome shotgun (WGS) entry which is preliminary data.</text>
</comment>
<evidence type="ECO:0000313" key="2">
    <source>
        <dbReference type="Proteomes" id="UP000604825"/>
    </source>
</evidence>
<sequence length="349" mass="37665">MTCNAGHVLSFLPADEAARAAALSRRYRHVFAHVHTISLDEPETQPDSDDDSDYGCCYSPGYGPCPNVKLVPPFVNRVSAAILGRLRLGGGAAGVPLRALRVGFDEFSGRLNAGLVDMWLCYAVQQAGDEFHLDLRRPLPHLATLTLEACAKLTALSVPDARLRTLALRCCHDLAFVVVTDASELRAFEYRGAVPAGPSFLTLHGGPLTVSSCTLDFCGEEAMDPLHLAGLGDMLQLFVGVERLQLTSARLGCGAAALLPSAFPAFAKLRHLELTGILPEDDDTAIDAVARILERTPNLETLTLFFMPEPEPEPKNKHYGHHGEELHMGICSSTTSTRHSSCWPLSSLA</sequence>
<dbReference type="SUPFAM" id="SSF52047">
    <property type="entry name" value="RNI-like"/>
    <property type="match status" value="1"/>
</dbReference>
<dbReference type="EMBL" id="CAJGYO010000009">
    <property type="protein sequence ID" value="CAD6252961.1"/>
    <property type="molecule type" value="Genomic_DNA"/>
</dbReference>
<accession>A0A811QA29</accession>
<dbReference type="InterPro" id="IPR053772">
    <property type="entry name" value="At1g61320/At1g61330-like"/>
</dbReference>
<protein>
    <submittedName>
        <fullName evidence="1">Uncharacterized protein</fullName>
    </submittedName>
</protein>
<dbReference type="AlphaFoldDB" id="A0A811QA29"/>
<dbReference type="Proteomes" id="UP000604825">
    <property type="component" value="Unassembled WGS sequence"/>
</dbReference>
<dbReference type="PANTHER" id="PTHR34145:SF28">
    <property type="entry name" value="F-BOX DOMAIN-CONTAINING PROTEIN"/>
    <property type="match status" value="1"/>
</dbReference>
<gene>
    <name evidence="1" type="ORF">NCGR_LOCUS36607</name>
</gene>
<keyword evidence="2" id="KW-1185">Reference proteome</keyword>
<dbReference type="Gene3D" id="3.80.10.10">
    <property type="entry name" value="Ribonuclease Inhibitor"/>
    <property type="match status" value="1"/>
</dbReference>
<name>A0A811QA29_9POAL</name>
<evidence type="ECO:0000313" key="1">
    <source>
        <dbReference type="EMBL" id="CAD6252961.1"/>
    </source>
</evidence>
<proteinExistence type="predicted"/>
<dbReference type="OrthoDB" id="695856at2759"/>
<dbReference type="PANTHER" id="PTHR34145">
    <property type="entry name" value="OS02G0105600 PROTEIN"/>
    <property type="match status" value="1"/>
</dbReference>